<reference evidence="1 2" key="1">
    <citation type="submission" date="2019-01" db="EMBL/GenBank/DDBJ databases">
        <title>Vibrio BEI176 sp. nov, a marine bacterium isolated from China: eastern marignal seas.</title>
        <authorList>
            <person name="Li B."/>
        </authorList>
    </citation>
    <scope>NUCLEOTIDE SEQUENCE [LARGE SCALE GENOMIC DNA]</scope>
    <source>
        <strain evidence="1 2">BEI176</strain>
    </source>
</reference>
<evidence type="ECO:0000313" key="2">
    <source>
        <dbReference type="Proteomes" id="UP000297753"/>
    </source>
</evidence>
<dbReference type="RefSeq" id="WP_134837355.1">
    <property type="nucleotide sequence ID" value="NZ_SATR01000063.1"/>
</dbReference>
<gene>
    <name evidence="1" type="ORF">ELS82_21965</name>
</gene>
<evidence type="ECO:0000313" key="1">
    <source>
        <dbReference type="EMBL" id="TFH89494.1"/>
    </source>
</evidence>
<dbReference type="Proteomes" id="UP000297753">
    <property type="component" value="Unassembled WGS sequence"/>
</dbReference>
<proteinExistence type="predicted"/>
<organism evidence="1 2">
    <name type="scientific">Vibrio ouci</name>
    <dbReference type="NCBI Taxonomy" id="2499078"/>
    <lineage>
        <taxon>Bacteria</taxon>
        <taxon>Pseudomonadati</taxon>
        <taxon>Pseudomonadota</taxon>
        <taxon>Gammaproteobacteria</taxon>
        <taxon>Vibrionales</taxon>
        <taxon>Vibrionaceae</taxon>
        <taxon>Vibrio</taxon>
    </lineage>
</organism>
<name>A0A4Y8W9M6_9VIBR</name>
<dbReference type="OrthoDB" id="7068031at2"/>
<keyword evidence="2" id="KW-1185">Reference proteome</keyword>
<dbReference type="EMBL" id="SATR01000063">
    <property type="protein sequence ID" value="TFH89494.1"/>
    <property type="molecule type" value="Genomic_DNA"/>
</dbReference>
<accession>A0A4Y8W9M6</accession>
<dbReference type="AlphaFoldDB" id="A0A4Y8W9M6"/>
<comment type="caution">
    <text evidence="1">The sequence shown here is derived from an EMBL/GenBank/DDBJ whole genome shotgun (WGS) entry which is preliminary data.</text>
</comment>
<protein>
    <submittedName>
        <fullName evidence="1">Uncharacterized protein</fullName>
    </submittedName>
</protein>
<sequence>MVYEDTFYTMDNIIAYSGNPNILPTVYFRQGNRFGHITQAHDNPTHVGRSLVREFDDYRLYNNHNGMAEEFYDGAVRSIGQGPLFTIAGAANDWLPFLLSTSLLNCTCLKIKDT</sequence>